<gene>
    <name evidence="1" type="ORF">ODALV1_LOCUS7298</name>
</gene>
<evidence type="ECO:0000313" key="2">
    <source>
        <dbReference type="Proteomes" id="UP001642540"/>
    </source>
</evidence>
<sequence>MNGNGSAHPPMSELTADMLPTFANMTGDYHLLENLVRYARVCEHFNVGVPQMAQTLARAIGLQNESRYNVIIYDYLNAIPDYPPTQNGMKSALVGEGRMCQMICYKNILFGVCIFPATDNVTFYFPGFTSYNQLVQRLIFTYGNKSLRYCPMQSALVFDFRPVIQIETHPEQQILVTATLKSKLALQDGMMVLVNCDSNDGQQPCGDQIECNQH</sequence>
<organism evidence="1 2">
    <name type="scientific">Orchesella dallaii</name>
    <dbReference type="NCBI Taxonomy" id="48710"/>
    <lineage>
        <taxon>Eukaryota</taxon>
        <taxon>Metazoa</taxon>
        <taxon>Ecdysozoa</taxon>
        <taxon>Arthropoda</taxon>
        <taxon>Hexapoda</taxon>
        <taxon>Collembola</taxon>
        <taxon>Entomobryomorpha</taxon>
        <taxon>Entomobryoidea</taxon>
        <taxon>Orchesellidae</taxon>
        <taxon>Orchesellinae</taxon>
        <taxon>Orchesella</taxon>
    </lineage>
</organism>
<comment type="caution">
    <text evidence="1">The sequence shown here is derived from an EMBL/GenBank/DDBJ whole genome shotgun (WGS) entry which is preliminary data.</text>
</comment>
<name>A0ABP1Q4P6_9HEXA</name>
<accession>A0ABP1Q4P6</accession>
<dbReference type="Proteomes" id="UP001642540">
    <property type="component" value="Unassembled WGS sequence"/>
</dbReference>
<reference evidence="1 2" key="1">
    <citation type="submission" date="2024-08" db="EMBL/GenBank/DDBJ databases">
        <authorList>
            <person name="Cucini C."/>
            <person name="Frati F."/>
        </authorList>
    </citation>
    <scope>NUCLEOTIDE SEQUENCE [LARGE SCALE GENOMIC DNA]</scope>
</reference>
<proteinExistence type="predicted"/>
<keyword evidence="2" id="KW-1185">Reference proteome</keyword>
<protein>
    <submittedName>
        <fullName evidence="1">Uncharacterized protein</fullName>
    </submittedName>
</protein>
<dbReference type="EMBL" id="CAXLJM020000023">
    <property type="protein sequence ID" value="CAL8089205.1"/>
    <property type="molecule type" value="Genomic_DNA"/>
</dbReference>
<evidence type="ECO:0000313" key="1">
    <source>
        <dbReference type="EMBL" id="CAL8089205.1"/>
    </source>
</evidence>